<dbReference type="AlphaFoldDB" id="A0A2U3N029"/>
<evidence type="ECO:0000313" key="1">
    <source>
        <dbReference type="EMBL" id="SPL71031.1"/>
    </source>
</evidence>
<name>A0A2U3N029_9GAMM</name>
<evidence type="ECO:0000313" key="2">
    <source>
        <dbReference type="Proteomes" id="UP000245974"/>
    </source>
</evidence>
<keyword evidence="2" id="KW-1185">Reference proteome</keyword>
<protein>
    <submittedName>
        <fullName evidence="1">Uncharacterized protein</fullName>
    </submittedName>
</protein>
<proteinExistence type="predicted"/>
<dbReference type="RefSeq" id="WP_121974480.1">
    <property type="nucleotide sequence ID" value="NZ_OOGT01000099.1"/>
</dbReference>
<reference evidence="2" key="1">
    <citation type="submission" date="2018-03" db="EMBL/GenBank/DDBJ databases">
        <authorList>
            <person name="Blom J."/>
        </authorList>
    </citation>
    <scope>NUCLEOTIDE SEQUENCE [LARGE SCALE GENOMIC DNA]</scope>
    <source>
        <strain evidence="2">KPC-SM-21</strain>
    </source>
</reference>
<organism evidence="1 2">
    <name type="scientific">Acinetobacter stercoris</name>
    <dbReference type="NCBI Taxonomy" id="2126983"/>
    <lineage>
        <taxon>Bacteria</taxon>
        <taxon>Pseudomonadati</taxon>
        <taxon>Pseudomonadota</taxon>
        <taxon>Gammaproteobacteria</taxon>
        <taxon>Moraxellales</taxon>
        <taxon>Moraxellaceae</taxon>
        <taxon>Acinetobacter</taxon>
    </lineage>
</organism>
<accession>A0A2U3N029</accession>
<dbReference type="Proteomes" id="UP000245974">
    <property type="component" value="Unassembled WGS sequence"/>
</dbReference>
<gene>
    <name evidence="1" type="ORF">KPC_2209</name>
</gene>
<dbReference type="InParanoid" id="A0A2U3N029"/>
<sequence>MLLDFNQYQLERFDDVASKIAAAPELYADFDSVSDFYKADWLYEFPHGTTWAASGLDDGAEEFYAIIRFLNRSIVINASGGQIQIERCIFSQ</sequence>
<dbReference type="OrthoDB" id="6711123at2"/>
<dbReference type="EMBL" id="OOGT01000099">
    <property type="protein sequence ID" value="SPL71031.1"/>
    <property type="molecule type" value="Genomic_DNA"/>
</dbReference>